<organism evidence="3 4">
    <name type="scientific">Operophtera brumata</name>
    <name type="common">Winter moth</name>
    <name type="synonym">Phalaena brumata</name>
    <dbReference type="NCBI Taxonomy" id="104452"/>
    <lineage>
        <taxon>Eukaryota</taxon>
        <taxon>Metazoa</taxon>
        <taxon>Ecdysozoa</taxon>
        <taxon>Arthropoda</taxon>
        <taxon>Hexapoda</taxon>
        <taxon>Insecta</taxon>
        <taxon>Pterygota</taxon>
        <taxon>Neoptera</taxon>
        <taxon>Endopterygota</taxon>
        <taxon>Lepidoptera</taxon>
        <taxon>Glossata</taxon>
        <taxon>Ditrysia</taxon>
        <taxon>Geometroidea</taxon>
        <taxon>Geometridae</taxon>
        <taxon>Larentiinae</taxon>
        <taxon>Operophtera</taxon>
    </lineage>
</organism>
<proteinExistence type="predicted"/>
<dbReference type="Proteomes" id="UP000037510">
    <property type="component" value="Unassembled WGS sequence"/>
</dbReference>
<sequence>MASVREQFLTRLSSERGAAHEQRLAAFKDKLALEREKRLAERKAARIETRKQETRKQEVCLPRHANEMYLPYRHASKRYVHRIDTQARGMFNKTCKQEYAERLAEKRRAEERAAEEARIHKEEEERREREEKERKAQEELAAIREKREK</sequence>
<feature type="coiled-coil region" evidence="1">
    <location>
        <begin position="30"/>
        <end position="57"/>
    </location>
</feature>
<keyword evidence="4" id="KW-1185">Reference proteome</keyword>
<reference evidence="3 4" key="1">
    <citation type="journal article" date="2015" name="Genome Biol. Evol.">
        <title>The genome of winter moth (Operophtera brumata) provides a genomic perspective on sexual dimorphism and phenology.</title>
        <authorList>
            <person name="Derks M.F."/>
            <person name="Smit S."/>
            <person name="Salis L."/>
            <person name="Schijlen E."/>
            <person name="Bossers A."/>
            <person name="Mateman C."/>
            <person name="Pijl A.S."/>
            <person name="de Ridder D."/>
            <person name="Groenen M.A."/>
            <person name="Visser M.E."/>
            <person name="Megens H.J."/>
        </authorList>
    </citation>
    <scope>NUCLEOTIDE SEQUENCE [LARGE SCALE GENOMIC DNA]</scope>
    <source>
        <strain evidence="3">WM2013NL</strain>
        <tissue evidence="3">Head and thorax</tissue>
    </source>
</reference>
<feature type="region of interest" description="Disordered" evidence="2">
    <location>
        <begin position="106"/>
        <end position="149"/>
    </location>
</feature>
<keyword evidence="3" id="KW-0396">Initiation factor</keyword>
<dbReference type="EMBL" id="JTDY01003030">
    <property type="protein sequence ID" value="KOB70286.1"/>
    <property type="molecule type" value="Genomic_DNA"/>
</dbReference>
<comment type="caution">
    <text evidence="3">The sequence shown here is derived from an EMBL/GenBank/DDBJ whole genome shotgun (WGS) entry which is preliminary data.</text>
</comment>
<accession>A0A0L7L4N0</accession>
<dbReference type="AlphaFoldDB" id="A0A0L7L4N0"/>
<evidence type="ECO:0000313" key="3">
    <source>
        <dbReference type="EMBL" id="KOB70286.1"/>
    </source>
</evidence>
<evidence type="ECO:0000256" key="1">
    <source>
        <dbReference type="SAM" id="Coils"/>
    </source>
</evidence>
<keyword evidence="1" id="KW-0175">Coiled coil</keyword>
<gene>
    <name evidence="3" type="ORF">OBRU01_15872</name>
</gene>
<evidence type="ECO:0000313" key="4">
    <source>
        <dbReference type="Proteomes" id="UP000037510"/>
    </source>
</evidence>
<protein>
    <submittedName>
        <fullName evidence="3">Eukaryotic translation initiation factor 3 subunit A</fullName>
    </submittedName>
</protein>
<dbReference type="GO" id="GO:0003743">
    <property type="term" value="F:translation initiation factor activity"/>
    <property type="evidence" value="ECO:0007669"/>
    <property type="project" value="UniProtKB-KW"/>
</dbReference>
<evidence type="ECO:0000256" key="2">
    <source>
        <dbReference type="SAM" id="MobiDB-lite"/>
    </source>
</evidence>
<keyword evidence="3" id="KW-0648">Protein biosynthesis</keyword>
<name>A0A0L7L4N0_OPEBR</name>